<accession>A0A5S6PVS1</accession>
<proteinExistence type="inferred from homology"/>
<dbReference type="SMART" id="SM00562">
    <property type="entry name" value="NDK"/>
    <property type="match status" value="1"/>
</dbReference>
<evidence type="ECO:0000256" key="6">
    <source>
        <dbReference type="ARBA" id="ARBA00022840"/>
    </source>
</evidence>
<sequence>MKLELHYNLKTMLSMTFAMIKPEAVAIPYITKVIWDEILVNKLEIIGAKRIHLNREMAKKLYAIHEGKFFYERLIQHVISGPVIVMKLGCATGNAIERWRALMGPSKMLRTLQLQNISSLRARFALSDTRNLVHGADSQQTANYELSLFAPYPKINLQSILPKETRK</sequence>
<keyword evidence="4" id="KW-0547">Nucleotide-binding</keyword>
<evidence type="ECO:0000256" key="7">
    <source>
        <dbReference type="ARBA" id="ARBA00022842"/>
    </source>
</evidence>
<dbReference type="Pfam" id="PF00334">
    <property type="entry name" value="NDK"/>
    <property type="match status" value="1"/>
</dbReference>
<dbReference type="GO" id="GO:0006183">
    <property type="term" value="P:GTP biosynthetic process"/>
    <property type="evidence" value="ECO:0007669"/>
    <property type="project" value="InterPro"/>
</dbReference>
<dbReference type="PANTHER" id="PTHR46956:SF1">
    <property type="entry name" value="NUCLEOSIDE DIPHOSPHATE KINASE 6"/>
    <property type="match status" value="1"/>
</dbReference>
<evidence type="ECO:0000256" key="2">
    <source>
        <dbReference type="ARBA" id="ARBA00022679"/>
    </source>
</evidence>
<dbReference type="KEGG" id="bmy:BM_BM8255"/>
<dbReference type="OrthoDB" id="25346at2759"/>
<dbReference type="PROSITE" id="PS51374">
    <property type="entry name" value="NDPK_LIKE"/>
    <property type="match status" value="1"/>
</dbReference>
<dbReference type="InterPro" id="IPR037994">
    <property type="entry name" value="NDPk6"/>
</dbReference>
<name>A0A4E9FW45_BRUMA</name>
<dbReference type="InterPro" id="IPR036850">
    <property type="entry name" value="NDK-like_dom_sf"/>
</dbReference>
<dbReference type="InterPro" id="IPR034907">
    <property type="entry name" value="NDK-like_dom"/>
</dbReference>
<keyword evidence="6" id="KW-0067">ATP-binding</keyword>
<dbReference type="SUPFAM" id="SSF54919">
    <property type="entry name" value="Nucleoside diphosphate kinase, NDK"/>
    <property type="match status" value="1"/>
</dbReference>
<dbReference type="STRING" id="6279.A0A5S6PVS1"/>
<evidence type="ECO:0000259" key="10">
    <source>
        <dbReference type="SMART" id="SM00562"/>
    </source>
</evidence>
<dbReference type="GO" id="GO:0046872">
    <property type="term" value="F:metal ion binding"/>
    <property type="evidence" value="ECO:0007669"/>
    <property type="project" value="UniProtKB-KW"/>
</dbReference>
<dbReference type="AlphaFoldDB" id="A0A4E9FW45"/>
<organism evidence="11">
    <name type="scientific">Brugia malayi</name>
    <name type="common">Filarial nematode worm</name>
    <dbReference type="NCBI Taxonomy" id="6279"/>
    <lineage>
        <taxon>Eukaryota</taxon>
        <taxon>Metazoa</taxon>
        <taxon>Ecdysozoa</taxon>
        <taxon>Nematoda</taxon>
        <taxon>Chromadorea</taxon>
        <taxon>Rhabditida</taxon>
        <taxon>Spirurina</taxon>
        <taxon>Spiruromorpha</taxon>
        <taxon>Filarioidea</taxon>
        <taxon>Onchocercidae</taxon>
        <taxon>Brugia</taxon>
    </lineage>
</organism>
<keyword evidence="2" id="KW-0808">Transferase</keyword>
<evidence type="ECO:0000256" key="8">
    <source>
        <dbReference type="PROSITE-ProRule" id="PRU00706"/>
    </source>
</evidence>
<dbReference type="RefSeq" id="XP_042936783.1">
    <property type="nucleotide sequence ID" value="XM_043080849.1"/>
</dbReference>
<dbReference type="GO" id="GO:0006228">
    <property type="term" value="P:UTP biosynthetic process"/>
    <property type="evidence" value="ECO:0007669"/>
    <property type="project" value="InterPro"/>
</dbReference>
<comment type="caution">
    <text evidence="8">Lacks conserved residue(s) required for the propagation of feature annotation.</text>
</comment>
<evidence type="ECO:0000256" key="5">
    <source>
        <dbReference type="ARBA" id="ARBA00022777"/>
    </source>
</evidence>
<protein>
    <submittedName>
        <fullName evidence="13">Bm6678; NDK domain-containing protein</fullName>
    </submittedName>
</protein>
<keyword evidence="3" id="KW-0479">Metal-binding</keyword>
<dbReference type="GO" id="GO:0004550">
    <property type="term" value="F:nucleoside diphosphate kinase activity"/>
    <property type="evidence" value="ECO:0007669"/>
    <property type="project" value="InterPro"/>
</dbReference>
<dbReference type="WBParaSite" id="Bm8255a.1">
    <property type="protein sequence ID" value="Bm8255a.1"/>
    <property type="gene ID" value="WBGene00228516"/>
</dbReference>
<comment type="cofactor">
    <cofactor evidence="1">
        <name>Mg(2+)</name>
        <dbReference type="ChEBI" id="CHEBI:18420"/>
    </cofactor>
</comment>
<dbReference type="GO" id="GO:0006241">
    <property type="term" value="P:CTP biosynthetic process"/>
    <property type="evidence" value="ECO:0007669"/>
    <property type="project" value="InterPro"/>
</dbReference>
<evidence type="ECO:0000313" key="11">
    <source>
        <dbReference type="EMBL" id="VIO97053.1"/>
    </source>
</evidence>
<evidence type="ECO:0000256" key="9">
    <source>
        <dbReference type="RuleBase" id="RU004011"/>
    </source>
</evidence>
<dbReference type="GO" id="GO:0005524">
    <property type="term" value="F:ATP binding"/>
    <property type="evidence" value="ECO:0007669"/>
    <property type="project" value="UniProtKB-KW"/>
</dbReference>
<evidence type="ECO:0000256" key="4">
    <source>
        <dbReference type="ARBA" id="ARBA00022741"/>
    </source>
</evidence>
<dbReference type="Gene3D" id="3.30.70.141">
    <property type="entry name" value="Nucleoside diphosphate kinase-like domain"/>
    <property type="match status" value="1"/>
</dbReference>
<dbReference type="PRINTS" id="PR01243">
    <property type="entry name" value="NUCDPKINASE"/>
</dbReference>
<dbReference type="EMBL" id="CAAKNF010000194">
    <property type="protein sequence ID" value="VIO97053.1"/>
    <property type="molecule type" value="Genomic_DNA"/>
</dbReference>
<dbReference type="GeneID" id="6100306"/>
<evidence type="ECO:0000256" key="1">
    <source>
        <dbReference type="ARBA" id="ARBA00001946"/>
    </source>
</evidence>
<reference evidence="13" key="3">
    <citation type="submission" date="2019-12" db="UniProtKB">
        <authorList>
            <consortium name="WormBaseParasite"/>
        </authorList>
    </citation>
    <scope>IDENTIFICATION</scope>
</reference>
<dbReference type="PANTHER" id="PTHR46956">
    <property type="entry name" value="NUCLEOSIDE DIPHOSPHATE KINASE 6"/>
    <property type="match status" value="1"/>
</dbReference>
<evidence type="ECO:0000256" key="3">
    <source>
        <dbReference type="ARBA" id="ARBA00022723"/>
    </source>
</evidence>
<gene>
    <name evidence="11 13" type="primary">Bm8255</name>
    <name evidence="11" type="ORF">BM_BM8255</name>
</gene>
<reference evidence="11" key="2">
    <citation type="submission" date="2019-04" db="EMBL/GenBank/DDBJ databases">
        <authorList>
            <person name="Howe K."/>
            <person name="Paulini M."/>
            <person name="Williams G."/>
        </authorList>
    </citation>
    <scope>NUCLEOTIDE SEQUENCE [LARGE SCALE GENOMIC DNA]</scope>
    <source>
        <strain evidence="11">FR3</strain>
    </source>
</reference>
<keyword evidence="5" id="KW-0418">Kinase</keyword>
<comment type="similarity">
    <text evidence="8 9">Belongs to the NDK family.</text>
</comment>
<reference evidence="12" key="1">
    <citation type="journal article" date="2007" name="Science">
        <title>Draft genome of the filarial nematode parasite Brugia malayi.</title>
        <authorList>
            <person name="Ghedin E."/>
            <person name="Wang S."/>
            <person name="Spiro D."/>
            <person name="Caler E."/>
            <person name="Zhao Q."/>
            <person name="Crabtree J."/>
            <person name="Allen J.E."/>
            <person name="Delcher A.L."/>
            <person name="Guiliano D.B."/>
            <person name="Miranda-Saavedra D."/>
            <person name="Angiuoli S.V."/>
            <person name="Creasy T."/>
            <person name="Amedeo P."/>
            <person name="Haas B."/>
            <person name="El-Sayed N.M."/>
            <person name="Wortman J.R."/>
            <person name="Feldblyum T."/>
            <person name="Tallon L."/>
            <person name="Schatz M."/>
            <person name="Shumway M."/>
            <person name="Koo H."/>
            <person name="Salzberg S.L."/>
            <person name="Schobel S."/>
            <person name="Pertea M."/>
            <person name="Pop M."/>
            <person name="White O."/>
            <person name="Barton G.J."/>
            <person name="Carlow C.K."/>
            <person name="Crawford M.J."/>
            <person name="Daub J."/>
            <person name="Dimmic M.W."/>
            <person name="Estes C.F."/>
            <person name="Foster J.M."/>
            <person name="Ganatra M."/>
            <person name="Gregory W.F."/>
            <person name="Johnson N.M."/>
            <person name="Jin J."/>
            <person name="Komuniecki R."/>
            <person name="Korf I."/>
            <person name="Kumar S."/>
            <person name="Laney S."/>
            <person name="Li B.W."/>
            <person name="Li W."/>
            <person name="Lindblom T.H."/>
            <person name="Lustigman S."/>
            <person name="Ma D."/>
            <person name="Maina C.V."/>
            <person name="Martin D.M."/>
            <person name="McCarter J.P."/>
            <person name="McReynolds L."/>
            <person name="Mitreva M."/>
            <person name="Nutman T.B."/>
            <person name="Parkinson J."/>
            <person name="Peregrin-Alvarez J.M."/>
            <person name="Poole C."/>
            <person name="Ren Q."/>
            <person name="Saunders L."/>
            <person name="Sluder A.E."/>
            <person name="Smith K."/>
            <person name="Stanke M."/>
            <person name="Unnasch T.R."/>
            <person name="Ware J."/>
            <person name="Wei A.D."/>
            <person name="Weil G."/>
            <person name="Williams D.J."/>
            <person name="Zhang Y."/>
            <person name="Williams S.A."/>
            <person name="Fraser-Liggett C."/>
            <person name="Slatko B."/>
            <person name="Blaxter M.L."/>
            <person name="Scott A.L."/>
        </authorList>
    </citation>
    <scope>NUCLEOTIDE SEQUENCE</scope>
    <source>
        <strain evidence="12">FR3</strain>
    </source>
</reference>
<accession>A0A4E9FW45</accession>
<feature type="domain" description="Nucleoside diphosphate kinase-like" evidence="10">
    <location>
        <begin position="13"/>
        <end position="157"/>
    </location>
</feature>
<evidence type="ECO:0000313" key="12">
    <source>
        <dbReference type="Proteomes" id="UP000006672"/>
    </source>
</evidence>
<evidence type="ECO:0000313" key="13">
    <source>
        <dbReference type="WBParaSite" id="Bm8255a.1"/>
    </source>
</evidence>
<dbReference type="CTD" id="6100306"/>
<keyword evidence="12" id="KW-1185">Reference proteome</keyword>
<keyword evidence="7" id="KW-0460">Magnesium</keyword>
<dbReference type="Proteomes" id="UP000006672">
    <property type="component" value="Unassembled WGS sequence"/>
</dbReference>
<dbReference type="InterPro" id="IPR001564">
    <property type="entry name" value="Nucleoside_diP_kinase"/>
</dbReference>